<keyword evidence="1" id="KW-1133">Transmembrane helix</keyword>
<evidence type="ECO:0000256" key="1">
    <source>
        <dbReference type="SAM" id="Phobius"/>
    </source>
</evidence>
<sequence>TETVFVNSYTQEQREVPKTEVTMDDLFSGSNVYADQLKNQFQAWKKLNPEEAVSENDFRATMLNTRAFAYTSIQDEQQKKEFWVNVAATVAIVGVAIFCPPAGLVLGAAYGSLEMSAAVTGKDWLTGREMDTSERALRGAFSLFDLVPGVKALSGGTRVLGETGHLAELSQLIMRGKQTAVSKAEDLVRIGKNQAEMRVRSLKGAAHSGVDKLTHGLDTIGNIGAKWENSLNLPPRQQFSDGRCWRTGGLLVAR</sequence>
<name>A0ABP3AWB0_9LIST</name>
<proteinExistence type="predicted"/>
<feature type="non-terminal residue" evidence="2">
    <location>
        <position position="1"/>
    </location>
</feature>
<accession>A0ABP3AWB0</accession>
<keyword evidence="3" id="KW-1185">Reference proteome</keyword>
<keyword evidence="1" id="KW-0812">Transmembrane</keyword>
<feature type="transmembrane region" description="Helical" evidence="1">
    <location>
        <begin position="82"/>
        <end position="110"/>
    </location>
</feature>
<feature type="non-terminal residue" evidence="2">
    <location>
        <position position="254"/>
    </location>
</feature>
<protein>
    <recommendedName>
        <fullName evidence="4">Pre-toxin TG domain-containing protein</fullName>
    </recommendedName>
</protein>
<comment type="caution">
    <text evidence="2">The sequence shown here is derived from an EMBL/GenBank/DDBJ whole genome shotgun (WGS) entry which is preliminary data.</text>
</comment>
<evidence type="ECO:0000313" key="3">
    <source>
        <dbReference type="Proteomes" id="UP000019249"/>
    </source>
</evidence>
<reference evidence="2 3" key="1">
    <citation type="journal article" date="2014" name="Int. J. Syst. Evol. Microbiol.">
        <title>Listeria floridensis sp. nov., Listeria aquatica sp. nov., Listeria cornellensis sp. nov., Listeria riparia sp. nov. and Listeria grandensis sp. nov., from agricultural and natural environments.</title>
        <authorList>
            <person name="den Bakker H.C."/>
            <person name="Warchocki S."/>
            <person name="Wright E.M."/>
            <person name="Allred A.F."/>
            <person name="Ahlstrom C."/>
            <person name="Manuel C.S."/>
            <person name="Stasiewicz M.J."/>
            <person name="Burrell A."/>
            <person name="Roof S."/>
            <person name="Strawn L."/>
            <person name="Fortes E.D."/>
            <person name="Nightingale K.K."/>
            <person name="Kephart D."/>
            <person name="Wiedmann M."/>
        </authorList>
    </citation>
    <scope>NUCLEOTIDE SEQUENCE [LARGE SCALE GENOMIC DNA]</scope>
    <source>
        <strain evidence="2 3">FSL S10-1187</strain>
    </source>
</reference>
<organism evidence="2 3">
    <name type="scientific">Listeria floridensis FSL S10-1187</name>
    <dbReference type="NCBI Taxonomy" id="1265817"/>
    <lineage>
        <taxon>Bacteria</taxon>
        <taxon>Bacillati</taxon>
        <taxon>Bacillota</taxon>
        <taxon>Bacilli</taxon>
        <taxon>Bacillales</taxon>
        <taxon>Listeriaceae</taxon>
        <taxon>Listeria</taxon>
    </lineage>
</organism>
<dbReference type="EMBL" id="AODF01000091">
    <property type="protein sequence ID" value="EUJ22622.1"/>
    <property type="molecule type" value="Genomic_DNA"/>
</dbReference>
<evidence type="ECO:0000313" key="2">
    <source>
        <dbReference type="EMBL" id="EUJ22622.1"/>
    </source>
</evidence>
<evidence type="ECO:0008006" key="4">
    <source>
        <dbReference type="Google" id="ProtNLM"/>
    </source>
</evidence>
<gene>
    <name evidence="2" type="ORF">MFLO_16260</name>
</gene>
<dbReference type="Proteomes" id="UP000019249">
    <property type="component" value="Unassembled WGS sequence"/>
</dbReference>
<keyword evidence="1" id="KW-0472">Membrane</keyword>